<dbReference type="Gene3D" id="1.10.510.10">
    <property type="entry name" value="Transferase(Phosphotransferase) domain 1"/>
    <property type="match status" value="3"/>
</dbReference>
<dbReference type="SUPFAM" id="SSF56112">
    <property type="entry name" value="Protein kinase-like (PK-like)"/>
    <property type="match status" value="2"/>
</dbReference>
<comment type="caution">
    <text evidence="25">The sequence shown here is derived from an EMBL/GenBank/DDBJ whole genome shotgun (WGS) entry which is preliminary data.</text>
</comment>
<evidence type="ECO:0000256" key="19">
    <source>
        <dbReference type="ARBA" id="ARBA00047899"/>
    </source>
</evidence>
<dbReference type="FunFam" id="1.10.510.10:FF:001723">
    <property type="entry name" value="Mitogen-activated protein kinase"/>
    <property type="match status" value="1"/>
</dbReference>
<comment type="similarity">
    <text evidence="4">Belongs to the protein kinase superfamily. CMGC Ser/Thr protein kinase family. MAP kinase subfamily.</text>
</comment>
<evidence type="ECO:0000256" key="11">
    <source>
        <dbReference type="ARBA" id="ARBA00022741"/>
    </source>
</evidence>
<dbReference type="Pfam" id="PF23089">
    <property type="entry name" value="ELAPOR1_C"/>
    <property type="match status" value="1"/>
</dbReference>
<feature type="region of interest" description="Disordered" evidence="22">
    <location>
        <begin position="1415"/>
        <end position="1440"/>
    </location>
</feature>
<feature type="region of interest" description="Disordered" evidence="22">
    <location>
        <begin position="1256"/>
        <end position="1306"/>
    </location>
</feature>
<comment type="catalytic activity">
    <reaction evidence="19">
        <text>L-threonyl-[protein] + ATP = O-phospho-L-threonyl-[protein] + ADP + H(+)</text>
        <dbReference type="Rhea" id="RHEA:46608"/>
        <dbReference type="Rhea" id="RHEA-COMP:11060"/>
        <dbReference type="Rhea" id="RHEA-COMP:11605"/>
        <dbReference type="ChEBI" id="CHEBI:15378"/>
        <dbReference type="ChEBI" id="CHEBI:30013"/>
        <dbReference type="ChEBI" id="CHEBI:30616"/>
        <dbReference type="ChEBI" id="CHEBI:61977"/>
        <dbReference type="ChEBI" id="CHEBI:456216"/>
        <dbReference type="EC" id="2.7.11.1"/>
    </reaction>
</comment>
<keyword evidence="18" id="KW-0325">Glycoprotein</keyword>
<evidence type="ECO:0000256" key="3">
    <source>
        <dbReference type="ARBA" id="ARBA00007627"/>
    </source>
</evidence>
<dbReference type="EMBL" id="RHFK02000021">
    <property type="protein sequence ID" value="TWW56587.1"/>
    <property type="molecule type" value="Genomic_DNA"/>
</dbReference>
<gene>
    <name evidence="25" type="ORF">D4764_08G0005740</name>
</gene>
<evidence type="ECO:0000256" key="22">
    <source>
        <dbReference type="SAM" id="MobiDB-lite"/>
    </source>
</evidence>
<evidence type="ECO:0000259" key="24">
    <source>
        <dbReference type="PROSITE" id="PS51914"/>
    </source>
</evidence>
<comment type="cofactor">
    <cofactor evidence="1">
        <name>Mg(2+)</name>
        <dbReference type="ChEBI" id="CHEBI:18420"/>
    </cofactor>
</comment>
<keyword evidence="17" id="KW-1015">Disulfide bond</keyword>
<dbReference type="InterPro" id="IPR009011">
    <property type="entry name" value="Man6P_isomerase_rcpt-bd_dom_sf"/>
</dbReference>
<dbReference type="FunFam" id="3.30.200.20:FF:000770">
    <property type="entry name" value="SRSF protein kinase 2"/>
    <property type="match status" value="1"/>
</dbReference>
<dbReference type="SMART" id="SM01411">
    <property type="entry name" value="Ephrin_rec_like"/>
    <property type="match status" value="4"/>
</dbReference>
<dbReference type="GO" id="GO:0005764">
    <property type="term" value="C:lysosome"/>
    <property type="evidence" value="ECO:0007669"/>
    <property type="project" value="TreeGrafter"/>
</dbReference>
<dbReference type="PROSITE" id="PS00108">
    <property type="entry name" value="PROTEIN_KINASE_ST"/>
    <property type="match status" value="1"/>
</dbReference>
<feature type="region of interest" description="Disordered" evidence="22">
    <location>
        <begin position="1461"/>
        <end position="1483"/>
    </location>
</feature>
<dbReference type="PANTHER" id="PTHR22727:SF13">
    <property type="entry name" value="ENDOSOME_LYSOSOME-ASSOCIATED APOPTOSIS AND AUTOPHAGY REGULATOR 1"/>
    <property type="match status" value="1"/>
</dbReference>
<feature type="compositionally biased region" description="Basic residues" evidence="22">
    <location>
        <begin position="1431"/>
        <end position="1440"/>
    </location>
</feature>
<keyword evidence="15" id="KW-0346">Stress response</keyword>
<dbReference type="SUPFAM" id="SSF57184">
    <property type="entry name" value="Growth factor receptor domain"/>
    <property type="match status" value="2"/>
</dbReference>
<comment type="catalytic activity">
    <reaction evidence="20">
        <text>L-seryl-[protein] + ATP = O-phospho-L-seryl-[protein] + ADP + H(+)</text>
        <dbReference type="Rhea" id="RHEA:17989"/>
        <dbReference type="Rhea" id="RHEA-COMP:9863"/>
        <dbReference type="Rhea" id="RHEA-COMP:11604"/>
        <dbReference type="ChEBI" id="CHEBI:15378"/>
        <dbReference type="ChEBI" id="CHEBI:29999"/>
        <dbReference type="ChEBI" id="CHEBI:30616"/>
        <dbReference type="ChEBI" id="CHEBI:83421"/>
        <dbReference type="ChEBI" id="CHEBI:456216"/>
        <dbReference type="EC" id="2.7.11.1"/>
    </reaction>
</comment>
<dbReference type="InterPro" id="IPR056608">
    <property type="entry name" value="Elapor1/2_GBD"/>
</dbReference>
<evidence type="ECO:0000256" key="17">
    <source>
        <dbReference type="ARBA" id="ARBA00023157"/>
    </source>
</evidence>
<evidence type="ECO:0000259" key="23">
    <source>
        <dbReference type="PROSITE" id="PS50011"/>
    </source>
</evidence>
<evidence type="ECO:0000256" key="5">
    <source>
        <dbReference type="ARBA" id="ARBA00012513"/>
    </source>
</evidence>
<organism evidence="25 26">
    <name type="scientific">Takifugu flavidus</name>
    <name type="common">sansaifugu</name>
    <dbReference type="NCBI Taxonomy" id="433684"/>
    <lineage>
        <taxon>Eukaryota</taxon>
        <taxon>Metazoa</taxon>
        <taxon>Chordata</taxon>
        <taxon>Craniata</taxon>
        <taxon>Vertebrata</taxon>
        <taxon>Euteleostomi</taxon>
        <taxon>Actinopterygii</taxon>
        <taxon>Neopterygii</taxon>
        <taxon>Teleostei</taxon>
        <taxon>Neoteleostei</taxon>
        <taxon>Acanthomorphata</taxon>
        <taxon>Eupercaria</taxon>
        <taxon>Tetraodontiformes</taxon>
        <taxon>Tetradontoidea</taxon>
        <taxon>Tetraodontidae</taxon>
        <taxon>Takifugu</taxon>
    </lineage>
</organism>
<dbReference type="InterPro" id="IPR044865">
    <property type="entry name" value="MRH_dom"/>
</dbReference>
<dbReference type="InterPro" id="IPR056609">
    <property type="entry name" value="Elapor1-like_3rd"/>
</dbReference>
<dbReference type="PROSITE" id="PS51914">
    <property type="entry name" value="MRH"/>
    <property type="match status" value="1"/>
</dbReference>
<evidence type="ECO:0000256" key="14">
    <source>
        <dbReference type="ARBA" id="ARBA00022989"/>
    </source>
</evidence>
<dbReference type="GO" id="GO:0005524">
    <property type="term" value="F:ATP binding"/>
    <property type="evidence" value="ECO:0007669"/>
    <property type="project" value="UniProtKB-UniRule"/>
</dbReference>
<feature type="domain" description="Protein kinase" evidence="23">
    <location>
        <begin position="949"/>
        <end position="1217"/>
    </location>
</feature>
<evidence type="ECO:0000256" key="16">
    <source>
        <dbReference type="ARBA" id="ARBA00023136"/>
    </source>
</evidence>
<feature type="compositionally biased region" description="Acidic residues" evidence="22">
    <location>
        <begin position="1466"/>
        <end position="1475"/>
    </location>
</feature>
<feature type="domain" description="Protein kinase" evidence="23">
    <location>
        <begin position="1322"/>
        <end position="1864"/>
    </location>
</feature>
<dbReference type="InterPro" id="IPR008352">
    <property type="entry name" value="MAPK_HOG-like"/>
</dbReference>
<keyword evidence="26" id="KW-1185">Reference proteome</keyword>
<keyword evidence="12" id="KW-0418">Kinase</keyword>
<feature type="domain" description="MRH" evidence="24">
    <location>
        <begin position="675"/>
        <end position="866"/>
    </location>
</feature>
<dbReference type="SMART" id="SM00220">
    <property type="entry name" value="S_TKc"/>
    <property type="match status" value="2"/>
</dbReference>
<dbReference type="Gene3D" id="2.10.50.10">
    <property type="entry name" value="Tumor Necrosis Factor Receptor, subunit A, domain 2"/>
    <property type="match status" value="1"/>
</dbReference>
<keyword evidence="7" id="KW-0723">Serine/threonine-protein kinase</keyword>
<feature type="binding site" evidence="21">
    <location>
        <position position="1351"/>
    </location>
    <ligand>
        <name>ATP</name>
        <dbReference type="ChEBI" id="CHEBI:30616"/>
    </ligand>
</feature>
<proteinExistence type="inferred from homology"/>
<dbReference type="InterPro" id="IPR056606">
    <property type="entry name" value="Elapor1/2_C"/>
</dbReference>
<feature type="compositionally biased region" description="Acidic residues" evidence="22">
    <location>
        <begin position="1567"/>
        <end position="1577"/>
    </location>
</feature>
<dbReference type="GO" id="GO:0070062">
    <property type="term" value="C:extracellular exosome"/>
    <property type="evidence" value="ECO:0007669"/>
    <property type="project" value="TreeGrafter"/>
</dbReference>
<dbReference type="EC" id="2.7.11.1" evidence="5"/>
<feature type="compositionally biased region" description="Low complexity" evidence="22">
    <location>
        <begin position="1273"/>
        <end position="1282"/>
    </location>
</feature>
<dbReference type="InterPro" id="IPR009030">
    <property type="entry name" value="Growth_fac_rcpt_cys_sf"/>
</dbReference>
<keyword evidence="8" id="KW-0808">Transferase</keyword>
<evidence type="ECO:0000256" key="10">
    <source>
        <dbReference type="ARBA" id="ARBA00022729"/>
    </source>
</evidence>
<accession>A0A5C6MT61</accession>
<evidence type="ECO:0000256" key="12">
    <source>
        <dbReference type="ARBA" id="ARBA00022777"/>
    </source>
</evidence>
<dbReference type="InterPro" id="IPR056610">
    <property type="entry name" value="Elapor1/2_TNFR-like"/>
</dbReference>
<dbReference type="GO" id="GO:0005886">
    <property type="term" value="C:plasma membrane"/>
    <property type="evidence" value="ECO:0007669"/>
    <property type="project" value="UniProtKB-SubCell"/>
</dbReference>
<sequence>MPSSMTSSSPSVGLAAFVMRPRPFTVHLTAQVKRAIFITSARIGGDDAAGIDAPEPPSAVPALRTGLCGFTPVQRDYHYEYTECDVFGSRWRVAVPNKADICTGLPDPVHGTQCAFSCSEGEFLDMQSQRCKKCAVGTYSLGTGIAFDEWDSLPSGFSNQGVNPNDEDIFTNCSSSTWTPKGDYISSNTDECTATLFYAVNLKKPGIVTFEYVYPDEGIYFEFFVQNDQCQSTDSASRWMKISETKWSKYLAELKTGNNVLYWRTTGYVVAGSEVKPVLLRNIGISGVSYTSECFQCKPGTYSEKPGSARCTPCPADTYSNKGATVCLHCDPDKYSEAGSGTCKPRPACTVSDYFYTHTPCDSKGKTQLMYKWIQPKICSETVKGAVKLPASGEKQTCPPCNPGFFFSNSSTCEPCDQGSYSNGTACIKCPVGTEPVLAFEYKWWNTMPKNMRSYTLRQWLSHSENTTGWEVAGEYVYTTPGDQDVDNQMLTLKVPGYRLPQSVSKASENSELSRISFVFETTCSANCTFSFLAGYNQWLNDVVEWWRGSQAKQSYSFLIQKNTTHSFTWSFQRTGKNSEGRKHSGDMARIYSINIANVIGGVASQCRRCAVNPAGFSSACVPCPPGHYMVNGTGVCKSCPPNTIIRADQSVGVDACIPCGPNTERNEAYTACRSDCSLDVLTTEGERMHYDFSALSNITSFQSGPRFTNKGLRYFHHFNIGLCGEKGRMATCVDNVTESGNEVKGYVCQSTAVPSGIRSQSLVSTQPVLIGDALIGVTTDTTLSGISSPDWLFPSATGLRDVIFYFGSSESTLACKEGRSATVRLRCNPTVTAKDLITLPSNCSEGTCDGCTFHFLWESQYACPRCTTNNYRAIVSACIQGIQRTTYVWQQPLQCFGGESLPPPAVSACVSLDFWLRFGVSTGTIAAVLLMSISCYFWKKTRKLQYKYSKLVMNSSGKECDLPTADSCAIMEGEDAEDDVMYLSKKPFFSKIRAYSRESIIHAKRTYRELRLLKHMKHENVIGLLDVFTPATSLKEFNDVYLVTHLMGADLNNIVKCQKLTDDHVQFLIYQILRGLKYIHSADIIHRDLKPGNLAVNEDCELKILDFGLARHTDDEMTGYVATRCIWSSFTELPVDIDQLKLIMLLVGTPGPELLKKLSSESARNYINSLPCMPKRNFADVFLGANPLAVDLLEKMLVLDTDKRITAAEALAHPYFTQYHDPDDEPVAEPLDQSFESRDLEIEEWKLLALQARKKRKKKNTKKQPVNPRTRQQPQQEASPQEPEEPEEILGSDDEEQEDPHDYCKGGYHHVKVGDLYNGKYHVIRKLGWGHFSTVWLAWDIQVKRFVAMKVVKSAEHYTETAVDEIKLLKSVLQGLDYLHTKCQIIHTDIKPENILMSVDQAYVRKLAAEATEWQRAGAPPPSGSAIKMSKNKKKKLKKKQKRQAELLEKCILDLEEIEKNTEAREEEDDEYEDPQSPMGRACAPLRQVSLQDLGNEETEEGGENAGVKGTGPEEPSEVNCNGHVAADQRPSQWRDEDQHNGNAQPSQEERNNESPVYPACNGSADVEELHDDAEESGARGSGGNGRFLPPELEEGELEHSINQGQGEDGYNCGYTSEDPLRNGQSAKGDASGKPTAGSLLVNPLDPLNADNIKVKIADLGNACWVHKHFTEDIQTRQYRSLEVLIGAGYSTPADIWSTACMAFELATGDYLFEPHSGEDYSRDEDHLALMIELLGPIPRHYALSGKYSQEYFTRRDLLSVLFVPPSSSCNQIDHIALIIELLGSVPRKLIMAGKYSKDFFTKKGDLKHITKLKPWGLLEVLIDKYEWPREEAECFADFLLPMLELVPEKRATAAECLRHPWLAL</sequence>
<dbReference type="GO" id="GO:0005802">
    <property type="term" value="C:trans-Golgi network"/>
    <property type="evidence" value="ECO:0007669"/>
    <property type="project" value="TreeGrafter"/>
</dbReference>
<evidence type="ECO:0000256" key="1">
    <source>
        <dbReference type="ARBA" id="ARBA00001946"/>
    </source>
</evidence>
<dbReference type="FunFam" id="1.10.510.10:FF:000275">
    <property type="entry name" value="SRSF protein kinase 2 isoform X3"/>
    <property type="match status" value="2"/>
</dbReference>
<keyword evidence="6" id="KW-1003">Cell membrane</keyword>
<dbReference type="GO" id="GO:0106310">
    <property type="term" value="F:protein serine kinase activity"/>
    <property type="evidence" value="ECO:0007669"/>
    <property type="project" value="RHEA"/>
</dbReference>
<evidence type="ECO:0000313" key="25">
    <source>
        <dbReference type="EMBL" id="TWW56587.1"/>
    </source>
</evidence>
<evidence type="ECO:0000256" key="20">
    <source>
        <dbReference type="ARBA" id="ARBA00048679"/>
    </source>
</evidence>
<evidence type="ECO:0000256" key="9">
    <source>
        <dbReference type="ARBA" id="ARBA00022692"/>
    </source>
</evidence>
<keyword evidence="10" id="KW-0732">Signal</keyword>
<evidence type="ECO:0000256" key="15">
    <source>
        <dbReference type="ARBA" id="ARBA00023016"/>
    </source>
</evidence>
<name>A0A5C6MT61_9TELE</name>
<dbReference type="Gene3D" id="2.70.130.10">
    <property type="entry name" value="Mannose-6-phosphate receptor binding domain"/>
    <property type="match status" value="1"/>
</dbReference>
<keyword evidence="16" id="KW-0472">Membrane</keyword>
<dbReference type="Pfam" id="PF23091">
    <property type="entry name" value="TNFR_ELAPOR1_6th"/>
    <property type="match status" value="1"/>
</dbReference>
<dbReference type="PRINTS" id="PR01773">
    <property type="entry name" value="P38MAPKINASE"/>
</dbReference>
<dbReference type="Proteomes" id="UP000324091">
    <property type="component" value="Chromosome 8"/>
</dbReference>
<keyword evidence="11 21" id="KW-0547">Nucleotide-binding</keyword>
<dbReference type="PROSITE" id="PS50011">
    <property type="entry name" value="PROTEIN_KINASE_DOM"/>
    <property type="match status" value="2"/>
</dbReference>
<evidence type="ECO:0000256" key="4">
    <source>
        <dbReference type="ARBA" id="ARBA00008832"/>
    </source>
</evidence>
<dbReference type="Gene3D" id="3.30.200.20">
    <property type="entry name" value="Phosphorylase Kinase, domain 1"/>
    <property type="match status" value="2"/>
</dbReference>
<dbReference type="PANTHER" id="PTHR22727">
    <property type="entry name" value="PROTEIN CBG13728"/>
    <property type="match status" value="1"/>
</dbReference>
<reference evidence="25 26" key="1">
    <citation type="submission" date="2019-04" db="EMBL/GenBank/DDBJ databases">
        <title>Chromosome genome assembly for Takifugu flavidus.</title>
        <authorList>
            <person name="Xiao S."/>
        </authorList>
    </citation>
    <scope>NUCLEOTIDE SEQUENCE [LARGE SCALE GENOMIC DNA]</scope>
    <source>
        <strain evidence="25">HTHZ2018</strain>
        <tissue evidence="25">Muscle</tissue>
    </source>
</reference>
<dbReference type="Pfam" id="PF00069">
    <property type="entry name" value="Pkinase"/>
    <property type="match status" value="2"/>
</dbReference>
<evidence type="ECO:0000256" key="2">
    <source>
        <dbReference type="ARBA" id="ARBA00004251"/>
    </source>
</evidence>
<evidence type="ECO:0000256" key="7">
    <source>
        <dbReference type="ARBA" id="ARBA00022527"/>
    </source>
</evidence>
<evidence type="ECO:0000313" key="26">
    <source>
        <dbReference type="Proteomes" id="UP000324091"/>
    </source>
</evidence>
<feature type="region of interest" description="Disordered" evidence="22">
    <location>
        <begin position="1497"/>
        <end position="1636"/>
    </location>
</feature>
<evidence type="ECO:0000256" key="18">
    <source>
        <dbReference type="ARBA" id="ARBA00023180"/>
    </source>
</evidence>
<dbReference type="GO" id="GO:0005770">
    <property type="term" value="C:late endosome"/>
    <property type="evidence" value="ECO:0007669"/>
    <property type="project" value="TreeGrafter"/>
</dbReference>
<dbReference type="InterPro" id="IPR056607">
    <property type="entry name" value="Elapor1/2_MRH"/>
</dbReference>
<comment type="similarity">
    <text evidence="3">Belongs to the ELAPOR family.</text>
</comment>
<dbReference type="SUPFAM" id="SSF50911">
    <property type="entry name" value="Mannose 6-phosphate receptor domain"/>
    <property type="match status" value="1"/>
</dbReference>
<dbReference type="PROSITE" id="PS00107">
    <property type="entry name" value="PROTEIN_KINASE_ATP"/>
    <property type="match status" value="1"/>
</dbReference>
<keyword evidence="14" id="KW-1133">Transmembrane helix</keyword>
<keyword evidence="9" id="KW-0812">Transmembrane</keyword>
<dbReference type="Pfam" id="PF23032">
    <property type="entry name" value="GBD_ELAPOR1-like_3rd"/>
    <property type="match status" value="1"/>
</dbReference>
<dbReference type="InterPro" id="IPR008271">
    <property type="entry name" value="Ser/Thr_kinase_AS"/>
</dbReference>
<dbReference type="Pfam" id="PF23087">
    <property type="entry name" value="MRH_ELAPOR1_9th"/>
    <property type="match status" value="1"/>
</dbReference>
<dbReference type="GO" id="GO:0000045">
    <property type="term" value="P:autophagosome assembly"/>
    <property type="evidence" value="ECO:0007669"/>
    <property type="project" value="TreeGrafter"/>
</dbReference>
<evidence type="ECO:0000256" key="21">
    <source>
        <dbReference type="PROSITE-ProRule" id="PRU10141"/>
    </source>
</evidence>
<dbReference type="FunFam" id="1.10.510.10:FF:000293">
    <property type="entry name" value="SRSF protein kinase 1"/>
    <property type="match status" value="1"/>
</dbReference>
<dbReference type="InterPro" id="IPR000719">
    <property type="entry name" value="Prot_kinase_dom"/>
</dbReference>
<protein>
    <recommendedName>
        <fullName evidence="5">non-specific serine/threonine protein kinase</fullName>
        <ecNumber evidence="5">2.7.11.1</ecNumber>
    </recommendedName>
</protein>
<dbReference type="GO" id="GO:0004707">
    <property type="term" value="F:MAP kinase activity"/>
    <property type="evidence" value="ECO:0007669"/>
    <property type="project" value="InterPro"/>
</dbReference>
<dbReference type="InterPro" id="IPR039181">
    <property type="entry name" value="Elapor1/2"/>
</dbReference>
<evidence type="ECO:0000256" key="13">
    <source>
        <dbReference type="ARBA" id="ARBA00022840"/>
    </source>
</evidence>
<dbReference type="Pfam" id="PF23031">
    <property type="entry name" value="GBD_ELAPOR1"/>
    <property type="match status" value="1"/>
</dbReference>
<evidence type="ECO:0000256" key="6">
    <source>
        <dbReference type="ARBA" id="ARBA00022475"/>
    </source>
</evidence>
<dbReference type="InterPro" id="IPR017441">
    <property type="entry name" value="Protein_kinase_ATP_BS"/>
</dbReference>
<keyword evidence="13 21" id="KW-0067">ATP-binding</keyword>
<evidence type="ECO:0000256" key="8">
    <source>
        <dbReference type="ARBA" id="ARBA00022679"/>
    </source>
</evidence>
<dbReference type="GO" id="GO:0044090">
    <property type="term" value="P:positive regulation of vacuole organization"/>
    <property type="evidence" value="ECO:0007669"/>
    <property type="project" value="TreeGrafter"/>
</dbReference>
<comment type="subcellular location">
    <subcellularLocation>
        <location evidence="2">Cell membrane</location>
        <topology evidence="2">Single-pass type I membrane protein</topology>
    </subcellularLocation>
</comment>
<dbReference type="InterPro" id="IPR011009">
    <property type="entry name" value="Kinase-like_dom_sf"/>
</dbReference>
<feature type="compositionally biased region" description="Acidic residues" evidence="22">
    <location>
        <begin position="1283"/>
        <end position="1300"/>
    </location>
</feature>